<evidence type="ECO:0000313" key="2">
    <source>
        <dbReference type="Proteomes" id="UP000789901"/>
    </source>
</evidence>
<evidence type="ECO:0000313" key="1">
    <source>
        <dbReference type="EMBL" id="CAG8792970.1"/>
    </source>
</evidence>
<reference evidence="1 2" key="1">
    <citation type="submission" date="2021-06" db="EMBL/GenBank/DDBJ databases">
        <authorList>
            <person name="Kallberg Y."/>
            <person name="Tangrot J."/>
            <person name="Rosling A."/>
        </authorList>
    </citation>
    <scope>NUCLEOTIDE SEQUENCE [LARGE SCALE GENOMIC DNA]</scope>
    <source>
        <strain evidence="1 2">120-4 pot B 10/14</strain>
    </source>
</reference>
<organism evidence="1 2">
    <name type="scientific">Gigaspora margarita</name>
    <dbReference type="NCBI Taxonomy" id="4874"/>
    <lineage>
        <taxon>Eukaryota</taxon>
        <taxon>Fungi</taxon>
        <taxon>Fungi incertae sedis</taxon>
        <taxon>Mucoromycota</taxon>
        <taxon>Glomeromycotina</taxon>
        <taxon>Glomeromycetes</taxon>
        <taxon>Diversisporales</taxon>
        <taxon>Gigasporaceae</taxon>
        <taxon>Gigaspora</taxon>
    </lineage>
</organism>
<name>A0ABN7VQD6_GIGMA</name>
<comment type="caution">
    <text evidence="1">The sequence shown here is derived from an EMBL/GenBank/DDBJ whole genome shotgun (WGS) entry which is preliminary data.</text>
</comment>
<feature type="non-terminal residue" evidence="1">
    <location>
        <position position="1"/>
    </location>
</feature>
<dbReference type="EMBL" id="CAJVQB010019971">
    <property type="protein sequence ID" value="CAG8792970.1"/>
    <property type="molecule type" value="Genomic_DNA"/>
</dbReference>
<protein>
    <submittedName>
        <fullName evidence="1">9113_t:CDS:1</fullName>
    </submittedName>
</protein>
<sequence>YTATPILTRSLKFMTSKFLEIVEILSQDNTVCIYVISGPFSFSRVAALKYEGLPNNVLFTTIQEIECDIRRYFLIKQDFIKDNMCLIIQKIDEINKKLEFQAKNPAWVSP</sequence>
<proteinExistence type="predicted"/>
<gene>
    <name evidence="1" type="ORF">GMARGA_LOCUS21543</name>
</gene>
<keyword evidence="2" id="KW-1185">Reference proteome</keyword>
<accession>A0ABN7VQD6</accession>
<dbReference type="Proteomes" id="UP000789901">
    <property type="component" value="Unassembled WGS sequence"/>
</dbReference>